<dbReference type="GO" id="GO:0016787">
    <property type="term" value="F:hydrolase activity"/>
    <property type="evidence" value="ECO:0007669"/>
    <property type="project" value="UniProtKB-KW"/>
</dbReference>
<reference evidence="6 7" key="1">
    <citation type="submission" date="2015-09" db="EMBL/GenBank/DDBJ databases">
        <title>Genome announcement of multiple Pseudomonas syringae strains.</title>
        <authorList>
            <person name="Thakur S."/>
            <person name="Wang P.W."/>
            <person name="Gong Y."/>
            <person name="Weir B.S."/>
            <person name="Guttman D.S."/>
        </authorList>
    </citation>
    <scope>NUCLEOTIDE SEQUENCE [LARGE SCALE GENOMIC DNA]</scope>
    <source>
        <strain evidence="6 7">ICMP4091</strain>
    </source>
</reference>
<keyword evidence="1" id="KW-0540">Nuclease</keyword>
<dbReference type="PANTHER" id="PTHR12302">
    <property type="entry name" value="EBNA2 BINDING PROTEIN P100"/>
    <property type="match status" value="1"/>
</dbReference>
<evidence type="ECO:0000256" key="3">
    <source>
        <dbReference type="ARBA" id="ARBA00022801"/>
    </source>
</evidence>
<sequence length="295" mass="31552">MTLAAVSTSSNPVSVRSALPKRSKTGCPMGISRLLEKALLVGVFFMPAIWVSGVQAFCPSPVSLPVAQVQRVVDGDTLKLADGRSVRMIGLNTPETGKKGQSAEPFAEAAKRRLQALVDESGGQVSLRVGQQSKDHYGRTLANVYGGKGTNFEAQLLSEGLGYLVAVAPNVALVDCQQGAERQARQARLGVWRDSPVQPSASLSKSGFAIVSGQVRSVQRNRGGIWIELQGSLVLRVAPDRLSAFDTAMLERLKGRQVEARGWVVDRSRRGGLKAGQSRWLLPLTHPAMLSASGR</sequence>
<dbReference type="PANTHER" id="PTHR12302:SF3">
    <property type="entry name" value="SERINE_THREONINE-PROTEIN KINASE 31"/>
    <property type="match status" value="1"/>
</dbReference>
<protein>
    <submittedName>
        <fullName evidence="6">Nuclease</fullName>
    </submittedName>
</protein>
<dbReference type="InterPro" id="IPR016071">
    <property type="entry name" value="Staphylococal_nuclease_OB-fold"/>
</dbReference>
<evidence type="ECO:0000259" key="5">
    <source>
        <dbReference type="PROSITE" id="PS50830"/>
    </source>
</evidence>
<evidence type="ECO:0000313" key="6">
    <source>
        <dbReference type="EMBL" id="KPY89731.1"/>
    </source>
</evidence>
<evidence type="ECO:0000256" key="2">
    <source>
        <dbReference type="ARBA" id="ARBA00022759"/>
    </source>
</evidence>
<gene>
    <name evidence="6" type="ORF">ALO44_04747</name>
</gene>
<name>A0A0Q0CP41_9PSED</name>
<dbReference type="Proteomes" id="UP000050474">
    <property type="component" value="Unassembled WGS sequence"/>
</dbReference>
<evidence type="ECO:0000256" key="1">
    <source>
        <dbReference type="ARBA" id="ARBA00022722"/>
    </source>
</evidence>
<feature type="compositionally biased region" description="Polar residues" evidence="4">
    <location>
        <begin position="1"/>
        <end position="14"/>
    </location>
</feature>
<dbReference type="PATRIC" id="fig|129140.3.peg.1338"/>
<dbReference type="AlphaFoldDB" id="A0A0Q0CP41"/>
<dbReference type="Gene3D" id="2.40.50.90">
    <property type="match status" value="1"/>
</dbReference>
<proteinExistence type="predicted"/>
<dbReference type="EMBL" id="LJRM01000021">
    <property type="protein sequence ID" value="KPY89731.1"/>
    <property type="molecule type" value="Genomic_DNA"/>
</dbReference>
<accession>A0A0Q0CP41</accession>
<keyword evidence="2" id="KW-0255">Endonuclease</keyword>
<dbReference type="PROSITE" id="PS50830">
    <property type="entry name" value="TNASE_3"/>
    <property type="match status" value="1"/>
</dbReference>
<dbReference type="GO" id="GO:0004519">
    <property type="term" value="F:endonuclease activity"/>
    <property type="evidence" value="ECO:0007669"/>
    <property type="project" value="UniProtKB-KW"/>
</dbReference>
<dbReference type="SMART" id="SM00318">
    <property type="entry name" value="SNc"/>
    <property type="match status" value="1"/>
</dbReference>
<feature type="region of interest" description="Disordered" evidence="4">
    <location>
        <begin position="1"/>
        <end position="22"/>
    </location>
</feature>
<comment type="caution">
    <text evidence="6">The sequence shown here is derived from an EMBL/GenBank/DDBJ whole genome shotgun (WGS) entry which is preliminary data.</text>
</comment>
<evidence type="ECO:0000256" key="4">
    <source>
        <dbReference type="SAM" id="MobiDB-lite"/>
    </source>
</evidence>
<evidence type="ECO:0000313" key="7">
    <source>
        <dbReference type="Proteomes" id="UP000050474"/>
    </source>
</evidence>
<keyword evidence="3" id="KW-0378">Hydrolase</keyword>
<dbReference type="Pfam" id="PF00565">
    <property type="entry name" value="SNase"/>
    <property type="match status" value="1"/>
</dbReference>
<dbReference type="InterPro" id="IPR035437">
    <property type="entry name" value="SNase_OB-fold_sf"/>
</dbReference>
<feature type="domain" description="TNase-like" evidence="5">
    <location>
        <begin position="63"/>
        <end position="194"/>
    </location>
</feature>
<dbReference type="STRING" id="129140.ALO44_04747"/>
<organism evidence="6 7">
    <name type="scientific">Pseudomonas syringae pv. tagetis</name>
    <dbReference type="NCBI Taxonomy" id="129140"/>
    <lineage>
        <taxon>Bacteria</taxon>
        <taxon>Pseudomonadati</taxon>
        <taxon>Pseudomonadota</taxon>
        <taxon>Gammaproteobacteria</taxon>
        <taxon>Pseudomonadales</taxon>
        <taxon>Pseudomonadaceae</taxon>
        <taxon>Pseudomonas</taxon>
    </lineage>
</organism>
<dbReference type="SUPFAM" id="SSF50199">
    <property type="entry name" value="Staphylococcal nuclease"/>
    <property type="match status" value="1"/>
</dbReference>